<dbReference type="Pfam" id="PF13962">
    <property type="entry name" value="PGG"/>
    <property type="match status" value="1"/>
</dbReference>
<accession>A0A8I6WW86</accession>
<feature type="transmembrane region" description="Helical" evidence="8">
    <location>
        <begin position="486"/>
        <end position="507"/>
    </location>
</feature>
<dbReference type="OrthoDB" id="1847170at2759"/>
<dbReference type="KEGG" id="hvg:123442560"/>
<evidence type="ECO:0000313" key="11">
    <source>
        <dbReference type="Proteomes" id="UP000011116"/>
    </source>
</evidence>
<keyword evidence="11" id="KW-1185">Reference proteome</keyword>
<feature type="transmembrane region" description="Helical" evidence="8">
    <location>
        <begin position="609"/>
        <end position="633"/>
    </location>
</feature>
<sequence length="638" mass="68633">MNTNPRRPAAGDCKDGENSFMCSRLYMAAFEGHTQEVAGLLAGRSGDPPAAHSKVIVVDHHGRPCTTQEVTGDGSTLLHVAAGQGHGGLIAELCYHDSSLLSSLNKALDTPLHTAARAGHADAVEAVVRLARANVEEDALRGILRGRNDAGDTALHLAARHGHHEAVERLMKLAPELAAEVDGAGVSALYLAVMSGSVDAVRAIVFVSHGDASAAGPNSQNALHAAVLQSSEMVDLLLQWRPSLTNNLDTNKSSPVHFTASDGDCSIIEALLTHSPPSTAYLQDSDGVSALHAAALMGHVAAVRLLLELYPSCADIRDNRGRSFVHVAAMKGRSSVVSYVIKSKMLEHLLNMQDKEGNTPLHLAVAAGEHKVISKLLACNKVHTHMMNNAGRTPSDLIEDSTGFYSMIKLVVKLYIAGARFRPERQDHIEKWKGQDIIKWRETTSKNLAIVSTLVATIAFSAAFNVPGSYGSDGKANLDGDRFYNAFLVLDTIAVTTSVVATILLIYGRASRTNRSWIGFIVSMHFLWVALNSMMLAFFMAIAAVVSDKNPMKIALSQLMYGGLYILMTLLASFATPGSFLGVVRFLVGGCSAPLRRSKRRISRQFPFVVYYAFNVIVFIIVNTIVLVLISVAGRLPR</sequence>
<name>A0A8I6WW86_HORVV</name>
<evidence type="ECO:0000256" key="8">
    <source>
        <dbReference type="SAM" id="Phobius"/>
    </source>
</evidence>
<dbReference type="PANTHER" id="PTHR24186">
    <property type="entry name" value="PROTEIN PHOSPHATASE 1 REGULATORY SUBUNIT"/>
    <property type="match status" value="1"/>
</dbReference>
<feature type="repeat" description="ANK" evidence="7">
    <location>
        <begin position="150"/>
        <end position="182"/>
    </location>
</feature>
<evidence type="ECO:0000313" key="10">
    <source>
        <dbReference type="EnsemblPlants" id="HORVU.MOREX.r3.3HG0225910.1"/>
    </source>
</evidence>
<dbReference type="GeneID" id="123442560"/>
<dbReference type="RefSeq" id="XP_044974574.1">
    <property type="nucleotide sequence ID" value="XM_045118639.1"/>
</dbReference>
<keyword evidence="2 8" id="KW-0812">Transmembrane</keyword>
<dbReference type="PROSITE" id="PS50297">
    <property type="entry name" value="ANK_REP_REGION"/>
    <property type="match status" value="3"/>
</dbReference>
<evidence type="ECO:0000256" key="3">
    <source>
        <dbReference type="ARBA" id="ARBA00022737"/>
    </source>
</evidence>
<feature type="repeat" description="ANK" evidence="7">
    <location>
        <begin position="286"/>
        <end position="308"/>
    </location>
</feature>
<dbReference type="InterPro" id="IPR036770">
    <property type="entry name" value="Ankyrin_rpt-contain_sf"/>
</dbReference>
<evidence type="ECO:0000259" key="9">
    <source>
        <dbReference type="Pfam" id="PF13962"/>
    </source>
</evidence>
<dbReference type="PROSITE" id="PS50088">
    <property type="entry name" value="ANK_REPEAT"/>
    <property type="match status" value="3"/>
</dbReference>
<dbReference type="PANTHER" id="PTHR24186:SF41">
    <property type="entry name" value="PGG DOMAIN-CONTAINING PROTEIN"/>
    <property type="match status" value="1"/>
</dbReference>
<feature type="transmembrane region" description="Helical" evidence="8">
    <location>
        <begin position="519"/>
        <end position="544"/>
    </location>
</feature>
<dbReference type="RefSeq" id="XP_044974575.1">
    <property type="nucleotide sequence ID" value="XM_045118640.1"/>
</dbReference>
<evidence type="ECO:0000256" key="2">
    <source>
        <dbReference type="ARBA" id="ARBA00022692"/>
    </source>
</evidence>
<reference evidence="11" key="1">
    <citation type="journal article" date="2012" name="Nature">
        <title>A physical, genetic and functional sequence assembly of the barley genome.</title>
        <authorList>
            <consortium name="The International Barley Genome Sequencing Consortium"/>
            <person name="Mayer K.F."/>
            <person name="Waugh R."/>
            <person name="Brown J.W."/>
            <person name="Schulman A."/>
            <person name="Langridge P."/>
            <person name="Platzer M."/>
            <person name="Fincher G.B."/>
            <person name="Muehlbauer G.J."/>
            <person name="Sato K."/>
            <person name="Close T.J."/>
            <person name="Wise R.P."/>
            <person name="Stein N."/>
        </authorList>
    </citation>
    <scope>NUCLEOTIDE SEQUENCE [LARGE SCALE GENOMIC DNA]</scope>
    <source>
        <strain evidence="11">cv. Morex</strain>
    </source>
</reference>
<evidence type="ECO:0000256" key="5">
    <source>
        <dbReference type="ARBA" id="ARBA00023043"/>
    </source>
</evidence>
<keyword evidence="3" id="KW-0677">Repeat</keyword>
<dbReference type="Proteomes" id="UP000011116">
    <property type="component" value="Chromosome 3H"/>
</dbReference>
<feature type="transmembrane region" description="Helical" evidence="8">
    <location>
        <begin position="564"/>
        <end position="588"/>
    </location>
</feature>
<dbReference type="AlphaFoldDB" id="A0A8I6WW86"/>
<gene>
    <name evidence="10" type="primary">LOC123442560</name>
</gene>
<dbReference type="SUPFAM" id="SSF48403">
    <property type="entry name" value="Ankyrin repeat"/>
    <property type="match status" value="1"/>
</dbReference>
<organism evidence="10 11">
    <name type="scientific">Hordeum vulgare subsp. vulgare</name>
    <name type="common">Domesticated barley</name>
    <dbReference type="NCBI Taxonomy" id="112509"/>
    <lineage>
        <taxon>Eukaryota</taxon>
        <taxon>Viridiplantae</taxon>
        <taxon>Streptophyta</taxon>
        <taxon>Embryophyta</taxon>
        <taxon>Tracheophyta</taxon>
        <taxon>Spermatophyta</taxon>
        <taxon>Magnoliopsida</taxon>
        <taxon>Liliopsida</taxon>
        <taxon>Poales</taxon>
        <taxon>Poaceae</taxon>
        <taxon>BOP clade</taxon>
        <taxon>Pooideae</taxon>
        <taxon>Triticodae</taxon>
        <taxon>Triticeae</taxon>
        <taxon>Hordeinae</taxon>
        <taxon>Hordeum</taxon>
    </lineage>
</organism>
<feature type="domain" description="PGG" evidence="9">
    <location>
        <begin position="439"/>
        <end position="544"/>
    </location>
</feature>
<evidence type="ECO:0000256" key="6">
    <source>
        <dbReference type="ARBA" id="ARBA00023136"/>
    </source>
</evidence>
<dbReference type="Gene3D" id="1.25.40.20">
    <property type="entry name" value="Ankyrin repeat-containing domain"/>
    <property type="match status" value="3"/>
</dbReference>
<evidence type="ECO:0000256" key="1">
    <source>
        <dbReference type="ARBA" id="ARBA00004141"/>
    </source>
</evidence>
<dbReference type="SMR" id="A0A8I6WW86"/>
<evidence type="ECO:0000256" key="4">
    <source>
        <dbReference type="ARBA" id="ARBA00022989"/>
    </source>
</evidence>
<evidence type="ECO:0000256" key="7">
    <source>
        <dbReference type="PROSITE-ProRule" id="PRU00023"/>
    </source>
</evidence>
<dbReference type="Gramene" id="HORVU.MOREX.r3.3HG0225910.1">
    <property type="protein sequence ID" value="HORVU.MOREX.r3.3HG0225910.1"/>
    <property type="gene ID" value="HORVU.MOREX.r3.3HG0225910"/>
</dbReference>
<dbReference type="Pfam" id="PF00023">
    <property type="entry name" value="Ank"/>
    <property type="match status" value="1"/>
</dbReference>
<dbReference type="SMART" id="SM00248">
    <property type="entry name" value="ANK"/>
    <property type="match status" value="10"/>
</dbReference>
<keyword evidence="6 8" id="KW-0472">Membrane</keyword>
<dbReference type="InterPro" id="IPR002110">
    <property type="entry name" value="Ankyrin_rpt"/>
</dbReference>
<proteinExistence type="predicted"/>
<reference evidence="10" key="2">
    <citation type="submission" date="2020-10" db="EMBL/GenBank/DDBJ databases">
        <authorList>
            <person name="Scholz U."/>
            <person name="Mascher M."/>
            <person name="Fiebig A."/>
        </authorList>
    </citation>
    <scope>NUCLEOTIDE SEQUENCE [LARGE SCALE GENOMIC DNA]</scope>
    <source>
        <strain evidence="10">cv. Morex</strain>
    </source>
</reference>
<feature type="repeat" description="ANK" evidence="7">
    <location>
        <begin position="356"/>
        <end position="389"/>
    </location>
</feature>
<keyword evidence="5 7" id="KW-0040">ANK repeat</keyword>
<comment type="subcellular location">
    <subcellularLocation>
        <location evidence="1">Membrane</location>
        <topology evidence="1">Multi-pass membrane protein</topology>
    </subcellularLocation>
</comment>
<protein>
    <recommendedName>
        <fullName evidence="9">PGG domain-containing protein</fullName>
    </recommendedName>
</protein>
<feature type="transmembrane region" description="Helical" evidence="8">
    <location>
        <begin position="448"/>
        <end position="466"/>
    </location>
</feature>
<dbReference type="InterPro" id="IPR026961">
    <property type="entry name" value="PGG_dom"/>
</dbReference>
<keyword evidence="4 8" id="KW-1133">Transmembrane helix</keyword>
<dbReference type="EnsemblPlants" id="HORVU.MOREX.r3.3HG0225910.1">
    <property type="protein sequence ID" value="HORVU.MOREX.r3.3HG0225910.1"/>
    <property type="gene ID" value="HORVU.MOREX.r3.3HG0225910"/>
</dbReference>
<reference evidence="10" key="3">
    <citation type="submission" date="2022-01" db="UniProtKB">
        <authorList>
            <consortium name="EnsemblPlants"/>
        </authorList>
    </citation>
    <scope>IDENTIFICATION</scope>
    <source>
        <strain evidence="10">subsp. vulgare</strain>
    </source>
</reference>
<dbReference type="Pfam" id="PF12796">
    <property type="entry name" value="Ank_2"/>
    <property type="match status" value="3"/>
</dbReference>
<dbReference type="GO" id="GO:0005886">
    <property type="term" value="C:plasma membrane"/>
    <property type="evidence" value="ECO:0000318"/>
    <property type="project" value="GO_Central"/>
</dbReference>